<protein>
    <submittedName>
        <fullName evidence="2">Uncharacterized protein</fullName>
    </submittedName>
</protein>
<feature type="region of interest" description="Disordered" evidence="1">
    <location>
        <begin position="492"/>
        <end position="570"/>
    </location>
</feature>
<feature type="compositionally biased region" description="Acidic residues" evidence="1">
    <location>
        <begin position="865"/>
        <end position="880"/>
    </location>
</feature>
<proteinExistence type="predicted"/>
<comment type="caution">
    <text evidence="2">The sequence shown here is derived from an EMBL/GenBank/DDBJ whole genome shotgun (WGS) entry which is preliminary data.</text>
</comment>
<feature type="compositionally biased region" description="Basic residues" evidence="1">
    <location>
        <begin position="952"/>
        <end position="961"/>
    </location>
</feature>
<name>A0A9W8X315_9PLEO</name>
<evidence type="ECO:0000313" key="2">
    <source>
        <dbReference type="EMBL" id="KAJ4339630.1"/>
    </source>
</evidence>
<dbReference type="Proteomes" id="UP001140562">
    <property type="component" value="Unassembled WGS sequence"/>
</dbReference>
<reference evidence="2" key="1">
    <citation type="submission" date="2022-10" db="EMBL/GenBank/DDBJ databases">
        <title>Tapping the CABI collections for fungal endophytes: first genome assemblies for Collariella, Neodidymelliopsis, Ascochyta clinopodiicola, Didymella pomorum, Didymosphaeria variabile, Neocosmospora piperis and Neocucurbitaria cava.</title>
        <authorList>
            <person name="Hill R."/>
        </authorList>
    </citation>
    <scope>NUCLEOTIDE SEQUENCE</scope>
    <source>
        <strain evidence="2">IMI 360193</strain>
    </source>
</reference>
<sequence>MDPINDPINDLFDFDAFNDNGQDIRIMADQHLFDNGLDLFGVEPSHPAGQTMAVPYSNTRVDPSAHVTPEGYDDPQVLDRNFFNNNLDLFADQNFDAGLTDFAPIDQPISQFMVQQFGENFGLSLEPTPPIMSQMPTLAIEPEMMLNQTQPSPQIVLATFEEQQQWQAFKSQQTQFYQPQPPTPRIQQMEASHERGNVGVLPGLALQSPFESPIDELYQKSPGLGAPPNPQQMADPLQQDFLPDEQIHLLQSAEHGAYVQPSNDYSPTDAALPYNQPNAESSTRSCSTRGRLSLSSRTPTSEQTPQTALADLSFASLEEAKEVMPSRYIENAWEAPSDDSTIPTTQKKRAEYVLDMFEAFQDCSECKDNKNGNSYVKRWLGGPGSYYNLHAMEKVCWHMVDIAERLHNEGPESTNMYCEEALKKLKASRDMTFQQRIYHVCAMLKYSKFLCDQLMKGEGLEALVGAPKLKMSGATTMQVQNQKRQKWIVHGRTEDPHHSNPDRNEADYQDEHGEDQPPPRKTKTKQKTKRSAPAKPRAKPKARPGSTTRDEPDNDEEAAHRRQSDPNISQAEYGSGIEMNVEPQRIIAAVLQIPNLAPPPPSLVAAPTSPVSPSSTTPTPSPTSPKSPKTTPKTKQPKRIASPQVRISRAQVDAGRARFGEASVDKQRTKLMRKKVEAKLAAYRAAAKASALSAEAKATVQGTQLAPSTTTKKAPANKVTATTTTTTKINTKTGTRKRPIDLTETDSEKDELAPKTKRQRTTRELFDEWTIRNNGSNEDDIREAGYAPESGRLSDAEKSDSDKGIDNPVRTDEKEENKNDDEEQGNDAADDEEVDEYQDNVEEDASQRSDDSQSEETPEDKPEHTEEDSSELSEQEYSDSEENRSETSSLSPSPLRKRKIEKVAAKGDKINQVHPLVKTSRWPTKAAREAAKRKQQQTSTPESSKPELKIPSAKRGKRKHHQPEELLISSELETPVPKRTKRNNGSTSKSATPVPAKQTQAPKDKKSGPLRTANSKFVRRKATPEPSPESSSDLNTESELEPESKLEPESEPKKPGPLRDAKGKFVRRKRE</sequence>
<dbReference type="AlphaFoldDB" id="A0A9W8X315"/>
<accession>A0A9W8X315</accession>
<dbReference type="EMBL" id="JAPEUV010000021">
    <property type="protein sequence ID" value="KAJ4339630.1"/>
    <property type="molecule type" value="Genomic_DNA"/>
</dbReference>
<feature type="region of interest" description="Disordered" evidence="1">
    <location>
        <begin position="215"/>
        <end position="236"/>
    </location>
</feature>
<feature type="compositionally biased region" description="Polar residues" evidence="1">
    <location>
        <begin position="983"/>
        <end position="1001"/>
    </location>
</feature>
<feature type="compositionally biased region" description="Basic and acidic residues" evidence="1">
    <location>
        <begin position="492"/>
        <end position="518"/>
    </location>
</feature>
<evidence type="ECO:0000256" key="1">
    <source>
        <dbReference type="SAM" id="MobiDB-lite"/>
    </source>
</evidence>
<feature type="region of interest" description="Disordered" evidence="1">
    <location>
        <begin position="259"/>
        <end position="306"/>
    </location>
</feature>
<organism evidence="2 3">
    <name type="scientific">Didymella glomerata</name>
    <dbReference type="NCBI Taxonomy" id="749621"/>
    <lineage>
        <taxon>Eukaryota</taxon>
        <taxon>Fungi</taxon>
        <taxon>Dikarya</taxon>
        <taxon>Ascomycota</taxon>
        <taxon>Pezizomycotina</taxon>
        <taxon>Dothideomycetes</taxon>
        <taxon>Pleosporomycetidae</taxon>
        <taxon>Pleosporales</taxon>
        <taxon>Pleosporineae</taxon>
        <taxon>Didymellaceae</taxon>
        <taxon>Didymella</taxon>
    </lineage>
</organism>
<dbReference type="OrthoDB" id="3795193at2759"/>
<keyword evidence="3" id="KW-1185">Reference proteome</keyword>
<feature type="compositionally biased region" description="Basic and acidic residues" evidence="1">
    <location>
        <begin position="761"/>
        <end position="770"/>
    </location>
</feature>
<feature type="region of interest" description="Disordered" evidence="1">
    <location>
        <begin position="691"/>
        <end position="1071"/>
    </location>
</feature>
<feature type="compositionally biased region" description="Basic residues" evidence="1">
    <location>
        <begin position="520"/>
        <end position="542"/>
    </location>
</feature>
<feature type="compositionally biased region" description="Low complexity" evidence="1">
    <location>
        <begin position="709"/>
        <end position="733"/>
    </location>
</feature>
<feature type="compositionally biased region" description="Basic and acidic residues" evidence="1">
    <location>
        <begin position="655"/>
        <end position="666"/>
    </location>
</feature>
<feature type="compositionally biased region" description="Basic and acidic residues" evidence="1">
    <location>
        <begin position="1042"/>
        <end position="1063"/>
    </location>
</feature>
<feature type="compositionally biased region" description="Acidic residues" evidence="1">
    <location>
        <begin position="818"/>
        <end position="844"/>
    </location>
</feature>
<evidence type="ECO:0000313" key="3">
    <source>
        <dbReference type="Proteomes" id="UP001140562"/>
    </source>
</evidence>
<gene>
    <name evidence="2" type="ORF">N0V87_003071</name>
</gene>
<feature type="compositionally biased region" description="Low complexity" evidence="1">
    <location>
        <begin position="603"/>
        <end position="618"/>
    </location>
</feature>
<feature type="compositionally biased region" description="Basic and acidic residues" evidence="1">
    <location>
        <begin position="901"/>
        <end position="911"/>
    </location>
</feature>
<feature type="compositionally biased region" description="Low complexity" evidence="1">
    <location>
        <begin position="281"/>
        <end position="301"/>
    </location>
</feature>
<feature type="region of interest" description="Disordered" evidence="1">
    <location>
        <begin position="596"/>
        <end position="666"/>
    </location>
</feature>
<feature type="compositionally biased region" description="Basic and acidic residues" evidence="1">
    <location>
        <begin position="792"/>
        <end position="817"/>
    </location>
</feature>